<dbReference type="EMBL" id="FMYM01000002">
    <property type="protein sequence ID" value="SDB88243.1"/>
    <property type="molecule type" value="Genomic_DNA"/>
</dbReference>
<keyword evidence="1" id="KW-0812">Transmembrane</keyword>
<accession>A0A1G6H268</accession>
<evidence type="ECO:0000313" key="3">
    <source>
        <dbReference type="Proteomes" id="UP000242662"/>
    </source>
</evidence>
<reference evidence="3" key="1">
    <citation type="submission" date="2016-09" db="EMBL/GenBank/DDBJ databases">
        <authorList>
            <person name="Varghese N."/>
            <person name="Submissions S."/>
        </authorList>
    </citation>
    <scope>NUCLEOTIDE SEQUENCE [LARGE SCALE GENOMIC DNA]</scope>
    <source>
        <strain evidence="3">25nlg</strain>
    </source>
</reference>
<gene>
    <name evidence="2" type="ORF">SAMN05421737_102258</name>
</gene>
<name>A0A1G6H268_9BACI</name>
<dbReference type="PANTHER" id="PTHR37309">
    <property type="entry name" value="SLR0284 PROTEIN"/>
    <property type="match status" value="1"/>
</dbReference>
<feature type="transmembrane region" description="Helical" evidence="1">
    <location>
        <begin position="86"/>
        <end position="109"/>
    </location>
</feature>
<keyword evidence="3" id="KW-1185">Reference proteome</keyword>
<organism evidence="2 3">
    <name type="scientific">Shouchella lonarensis</name>
    <dbReference type="NCBI Taxonomy" id="1464122"/>
    <lineage>
        <taxon>Bacteria</taxon>
        <taxon>Bacillati</taxon>
        <taxon>Bacillota</taxon>
        <taxon>Bacilli</taxon>
        <taxon>Bacillales</taxon>
        <taxon>Bacillaceae</taxon>
        <taxon>Shouchella</taxon>
    </lineage>
</organism>
<protein>
    <submittedName>
        <fullName evidence="2">Putative membrane protein</fullName>
    </submittedName>
</protein>
<feature type="transmembrane region" description="Helical" evidence="1">
    <location>
        <begin position="28"/>
        <end position="47"/>
    </location>
</feature>
<feature type="transmembrane region" description="Helical" evidence="1">
    <location>
        <begin position="54"/>
        <end position="80"/>
    </location>
</feature>
<evidence type="ECO:0000313" key="2">
    <source>
        <dbReference type="EMBL" id="SDB88243.1"/>
    </source>
</evidence>
<dbReference type="AlphaFoldDB" id="A0A1G6H268"/>
<dbReference type="Proteomes" id="UP000242662">
    <property type="component" value="Unassembled WGS sequence"/>
</dbReference>
<dbReference type="Pfam" id="PF04020">
    <property type="entry name" value="Phage_holin_4_2"/>
    <property type="match status" value="1"/>
</dbReference>
<keyword evidence="1" id="KW-0472">Membrane</keyword>
<evidence type="ECO:0000256" key="1">
    <source>
        <dbReference type="SAM" id="Phobius"/>
    </source>
</evidence>
<dbReference type="RefSeq" id="WP_090774819.1">
    <property type="nucleotide sequence ID" value="NZ_FMYM01000002.1"/>
</dbReference>
<dbReference type="PANTHER" id="PTHR37309:SF1">
    <property type="entry name" value="SLR0284 PROTEIN"/>
    <property type="match status" value="1"/>
</dbReference>
<sequence length="115" mass="12641">MVKLLIRFCLNVLILFLLGQFLEGFYLANIGAAVLASIVLTVLNWTVRPVLAFFAWPVTLLTLGLFSFVISAVTLLLAAFLMGDLFIISSFWVALLCAVILAIVQALVIRPLTKK</sequence>
<proteinExistence type="predicted"/>
<dbReference type="STRING" id="1464122.SAMN05421737_102258"/>
<dbReference type="InterPro" id="IPR007165">
    <property type="entry name" value="Phage_holin_4_2"/>
</dbReference>
<keyword evidence="1" id="KW-1133">Transmembrane helix</keyword>
<dbReference type="OrthoDB" id="7205479at2"/>